<feature type="domain" description="SPX" evidence="8">
    <location>
        <begin position="1"/>
        <end position="222"/>
    </location>
</feature>
<keyword evidence="10" id="KW-1185">Reference proteome</keyword>
<comment type="subcellular location">
    <subcellularLocation>
        <location evidence="1">Membrane</location>
        <topology evidence="1">Multi-pass membrane protein</topology>
    </subcellularLocation>
</comment>
<feature type="transmembrane region" description="Helical" evidence="6">
    <location>
        <begin position="324"/>
        <end position="343"/>
    </location>
</feature>
<dbReference type="InterPro" id="IPR004331">
    <property type="entry name" value="SPX_dom"/>
</dbReference>
<protein>
    <submittedName>
        <fullName evidence="9">Uncharacterized protein</fullName>
    </submittedName>
</protein>
<evidence type="ECO:0000256" key="6">
    <source>
        <dbReference type="SAM" id="Phobius"/>
    </source>
</evidence>
<organism evidence="9 10">
    <name type="scientific">Euplotes crassus</name>
    <dbReference type="NCBI Taxonomy" id="5936"/>
    <lineage>
        <taxon>Eukaryota</taxon>
        <taxon>Sar</taxon>
        <taxon>Alveolata</taxon>
        <taxon>Ciliophora</taxon>
        <taxon>Intramacronucleata</taxon>
        <taxon>Spirotrichea</taxon>
        <taxon>Hypotrichia</taxon>
        <taxon>Euplotida</taxon>
        <taxon>Euplotidae</taxon>
        <taxon>Moneuplotes</taxon>
    </lineage>
</organism>
<gene>
    <name evidence="9" type="ORF">ECRASSUSDP1_LOCUS2464</name>
</gene>
<evidence type="ECO:0000259" key="8">
    <source>
        <dbReference type="PROSITE" id="PS51382"/>
    </source>
</evidence>
<feature type="domain" description="EXS" evidence="7">
    <location>
        <begin position="479"/>
        <end position="663"/>
    </location>
</feature>
<dbReference type="PANTHER" id="PTHR10783">
    <property type="entry name" value="XENOTROPIC AND POLYTROPIC RETROVIRUS RECEPTOR 1-RELATED"/>
    <property type="match status" value="1"/>
</dbReference>
<keyword evidence="4 6" id="KW-1133">Transmembrane helix</keyword>
<feature type="transmembrane region" description="Helical" evidence="6">
    <location>
        <begin position="283"/>
        <end position="304"/>
    </location>
</feature>
<dbReference type="GO" id="GO:0016020">
    <property type="term" value="C:membrane"/>
    <property type="evidence" value="ECO:0007669"/>
    <property type="project" value="UniProtKB-SubCell"/>
</dbReference>
<dbReference type="Proteomes" id="UP001295684">
    <property type="component" value="Unassembled WGS sequence"/>
</dbReference>
<evidence type="ECO:0000256" key="5">
    <source>
        <dbReference type="ARBA" id="ARBA00023136"/>
    </source>
</evidence>
<accession>A0AAD1X574</accession>
<evidence type="ECO:0000256" key="2">
    <source>
        <dbReference type="ARBA" id="ARBA00009665"/>
    </source>
</evidence>
<dbReference type="PROSITE" id="PS51380">
    <property type="entry name" value="EXS"/>
    <property type="match status" value="1"/>
</dbReference>
<dbReference type="PROSITE" id="PS51382">
    <property type="entry name" value="SPX"/>
    <property type="match status" value="1"/>
</dbReference>
<dbReference type="GO" id="GO:0005737">
    <property type="term" value="C:cytoplasm"/>
    <property type="evidence" value="ECO:0007669"/>
    <property type="project" value="TreeGrafter"/>
</dbReference>
<evidence type="ECO:0000259" key="7">
    <source>
        <dbReference type="PROSITE" id="PS51380"/>
    </source>
</evidence>
<feature type="transmembrane region" description="Helical" evidence="6">
    <location>
        <begin position="364"/>
        <end position="390"/>
    </location>
</feature>
<dbReference type="InterPro" id="IPR004342">
    <property type="entry name" value="EXS_C"/>
</dbReference>
<evidence type="ECO:0000313" key="10">
    <source>
        <dbReference type="Proteomes" id="UP001295684"/>
    </source>
</evidence>
<reference evidence="9" key="1">
    <citation type="submission" date="2023-07" db="EMBL/GenBank/DDBJ databases">
        <authorList>
            <consortium name="AG Swart"/>
            <person name="Singh M."/>
            <person name="Singh A."/>
            <person name="Seah K."/>
            <person name="Emmerich C."/>
        </authorList>
    </citation>
    <scope>NUCLEOTIDE SEQUENCE</scope>
    <source>
        <strain evidence="9">DP1</strain>
    </source>
</reference>
<feature type="transmembrane region" description="Helical" evidence="6">
    <location>
        <begin position="396"/>
        <end position="413"/>
    </location>
</feature>
<feature type="transmembrane region" description="Helical" evidence="6">
    <location>
        <begin position="585"/>
        <end position="606"/>
    </location>
</feature>
<evidence type="ECO:0000256" key="1">
    <source>
        <dbReference type="ARBA" id="ARBA00004141"/>
    </source>
</evidence>
<evidence type="ECO:0000256" key="3">
    <source>
        <dbReference type="ARBA" id="ARBA00022692"/>
    </source>
</evidence>
<dbReference type="AlphaFoldDB" id="A0AAD1X574"/>
<proteinExistence type="inferred from homology"/>
<sequence>MRFKEQFEFHKIPEWDEHYLKYARYLEHIEHIASKMVKYRLNKPLTSQFDFTEECKVVVAEGVDEDQKMIPIDSHHNLSQDDSLNYYSELSSPKTSDLEAPLISLTTDVKELLEEFVVECKDINDFYITEKKRITEEYNLFYTRFLGKISTDPTHMNLQEDLKQYNLDGLGYSSSWSRKFVEFYSKLSWLDGFAKINIVAIQKILLKFDKILFTVKESKFNHKLNLFIYSLPLTEEKGCIQERKKIMISVSKHYFNHKENKAFKFLESTLSAHKPKGRGTLKLLLGIMIGLTLILIFFICSPAREGYYPLDKIKEIYPIYRGTLSFIFTLLCCGVVIIFLKEFRVNYVIIFESNPANRLAPGGMYTLASMLMIAWLICMIGEVSVLKGYLPYSHDLFAYILLITFIAVFFNPLRLFQSVIRFPTIVATFHCLYSPISEVRFLEFFVADVMTSLVKPFIDVSLILCWVNSNEDERVFETGQCHSKMFWAIFAWYLPFHIRFWQCVNKWWYTGDAFPHLVNAGKYFASIVMICSNYFYGLNPEMKNITIGLYLFATTYSYIWDIIMDWGLLRDKRLLREQILYPPSYYYFSSVTNLILRFAWVLSFLPPSYLPATFRSIEGLTLVLGVLEIYRRAQWSLFRLENENINNYEKYRTVLEVPRLPRN</sequence>
<comment type="caution">
    <text evidence="9">The sequence shown here is derived from an EMBL/GenBank/DDBJ whole genome shotgun (WGS) entry which is preliminary data.</text>
</comment>
<evidence type="ECO:0000256" key="4">
    <source>
        <dbReference type="ARBA" id="ARBA00022989"/>
    </source>
</evidence>
<name>A0AAD1X574_EUPCR</name>
<dbReference type="Pfam" id="PF03124">
    <property type="entry name" value="EXS"/>
    <property type="match status" value="1"/>
</dbReference>
<dbReference type="EMBL" id="CAMPGE010002355">
    <property type="protein sequence ID" value="CAI2361154.1"/>
    <property type="molecule type" value="Genomic_DNA"/>
</dbReference>
<feature type="transmembrane region" description="Helical" evidence="6">
    <location>
        <begin position="545"/>
        <end position="564"/>
    </location>
</feature>
<keyword evidence="5 6" id="KW-0472">Membrane</keyword>
<keyword evidence="3 6" id="KW-0812">Transmembrane</keyword>
<feature type="transmembrane region" description="Helical" evidence="6">
    <location>
        <begin position="523"/>
        <end position="539"/>
    </location>
</feature>
<comment type="similarity">
    <text evidence="2">Belongs to the SYG1 (TC 2.A.94) family.</text>
</comment>
<evidence type="ECO:0000313" key="9">
    <source>
        <dbReference type="EMBL" id="CAI2361154.1"/>
    </source>
</evidence>